<sequence>MGGLAGLWLKLFPHWAQWKGRSPVCSRRWVVSADLWLNRDDRWVNPLPHSLQALGRSPVWVRQCPLRMERRMNPFPHWGQTWGFSPVCTLMFGTDHTSLPKGSGLNPGVPFQSTPGCS</sequence>
<name>A0A452GTF4_9SAUR</name>
<dbReference type="AlphaFoldDB" id="A0A452GTF4"/>
<reference evidence="2" key="1">
    <citation type="journal article" date="2017" name="PLoS ONE">
        <title>The Agassiz's desert tortoise genome provides a resource for the conservation of a threatened species.</title>
        <authorList>
            <person name="Tollis M."/>
            <person name="DeNardo D.F."/>
            <person name="Cornelius J.A."/>
            <person name="Dolby G.A."/>
            <person name="Edwards T."/>
            <person name="Henen B.T."/>
            <person name="Karl A.E."/>
            <person name="Murphy R.W."/>
            <person name="Kusumi K."/>
        </authorList>
    </citation>
    <scope>NUCLEOTIDE SEQUENCE [LARGE SCALE GENOMIC DNA]</scope>
</reference>
<dbReference type="Proteomes" id="UP000291020">
    <property type="component" value="Unassembled WGS sequence"/>
</dbReference>
<reference evidence="1" key="2">
    <citation type="submission" date="2025-08" db="UniProtKB">
        <authorList>
            <consortium name="Ensembl"/>
        </authorList>
    </citation>
    <scope>IDENTIFICATION</scope>
</reference>
<evidence type="ECO:0000313" key="1">
    <source>
        <dbReference type="Ensembl" id="ENSGAGP00000004990.1"/>
    </source>
</evidence>
<keyword evidence="2" id="KW-1185">Reference proteome</keyword>
<accession>A0A452GTF4</accession>
<proteinExistence type="predicted"/>
<reference evidence="1" key="3">
    <citation type="submission" date="2025-09" db="UniProtKB">
        <authorList>
            <consortium name="Ensembl"/>
        </authorList>
    </citation>
    <scope>IDENTIFICATION</scope>
</reference>
<evidence type="ECO:0000313" key="2">
    <source>
        <dbReference type="Proteomes" id="UP000291020"/>
    </source>
</evidence>
<protein>
    <submittedName>
        <fullName evidence="1">Uncharacterized protein</fullName>
    </submittedName>
</protein>
<dbReference type="Ensembl" id="ENSGAGT00000005828.1">
    <property type="protein sequence ID" value="ENSGAGP00000004990.1"/>
    <property type="gene ID" value="ENSGAGG00000004075.1"/>
</dbReference>
<organism evidence="1 2">
    <name type="scientific">Gopherus agassizii</name>
    <name type="common">Agassiz's desert tortoise</name>
    <dbReference type="NCBI Taxonomy" id="38772"/>
    <lineage>
        <taxon>Eukaryota</taxon>
        <taxon>Metazoa</taxon>
        <taxon>Chordata</taxon>
        <taxon>Craniata</taxon>
        <taxon>Vertebrata</taxon>
        <taxon>Euteleostomi</taxon>
        <taxon>Archelosauria</taxon>
        <taxon>Testudinata</taxon>
        <taxon>Testudines</taxon>
        <taxon>Cryptodira</taxon>
        <taxon>Durocryptodira</taxon>
        <taxon>Testudinoidea</taxon>
        <taxon>Testudinidae</taxon>
        <taxon>Gopherus</taxon>
    </lineage>
</organism>